<gene>
    <name evidence="2" type="ORF">DRF67_13595</name>
</gene>
<dbReference type="AlphaFoldDB" id="A0A3D9AZM4"/>
<dbReference type="InterPro" id="IPR029058">
    <property type="entry name" value="AB_hydrolase_fold"/>
</dbReference>
<proteinExistence type="predicted"/>
<keyword evidence="1" id="KW-0812">Transmembrane</keyword>
<dbReference type="OrthoDB" id="1454494at2"/>
<keyword evidence="1" id="KW-0472">Membrane</keyword>
<dbReference type="EMBL" id="QNVV01000011">
    <property type="protein sequence ID" value="REC46845.1"/>
    <property type="molecule type" value="Genomic_DNA"/>
</dbReference>
<protein>
    <submittedName>
        <fullName evidence="2">DUF4280 domain-containing protein</fullName>
    </submittedName>
</protein>
<feature type="transmembrane region" description="Helical" evidence="1">
    <location>
        <begin position="56"/>
        <end position="84"/>
    </location>
</feature>
<dbReference type="Pfam" id="PF14107">
    <property type="entry name" value="DUF4280"/>
    <property type="match status" value="1"/>
</dbReference>
<keyword evidence="3" id="KW-1185">Reference proteome</keyword>
<name>A0A3D9AZM4_9FLAO</name>
<sequence>MSQLYIAQDTPLMCSKGRRLIGIGVSSQSSVKLKKGAKLMATEDDRFKDNFICPEMMMAGALAGVAVAAAFSGGLFVLAAAAWAGSALIDDCLNICSFLCKGSDWKNTHPKVKVENKKPLLQNSSLHCFLGGEVTFHLPIAQLQEANTASQMAKDSYDDGYKDKDGNNIEIDGYTRINTEDQSKLDALFGPGALRKEDFNTNNDNGFFASLYYNENTGDYFVAFRGSEPKGMQFYHDWFIEDGGQAFGFDTPQIEKTRSLAEKMDNATKGKVKFTGHSLGGGNSAMASYYTGLPGYTFNARGVHQNTLNYLDEKGAAKSTSNIFNYSTSNDILNGLQNNREGLLATLAFSGIPGLNLLGGIGGLTGAAPRALGEQNEIFGYIEDNEGLGIKTIGSGHSAYADAFQAMMDTINTNVVANNT</sequence>
<dbReference type="RefSeq" id="WP_115928828.1">
    <property type="nucleotide sequence ID" value="NZ_QNVV01000011.1"/>
</dbReference>
<dbReference type="Pfam" id="PF26363">
    <property type="entry name" value="Phospholipase-like"/>
    <property type="match status" value="1"/>
</dbReference>
<organism evidence="2 3">
    <name type="scientific">Chryseobacterium pennipullorum</name>
    <dbReference type="NCBI Taxonomy" id="2258963"/>
    <lineage>
        <taxon>Bacteria</taxon>
        <taxon>Pseudomonadati</taxon>
        <taxon>Bacteroidota</taxon>
        <taxon>Flavobacteriia</taxon>
        <taxon>Flavobacteriales</taxon>
        <taxon>Weeksellaceae</taxon>
        <taxon>Chryseobacterium group</taxon>
        <taxon>Chryseobacterium</taxon>
    </lineage>
</organism>
<dbReference type="InterPro" id="IPR025460">
    <property type="entry name" value="DUF4280"/>
</dbReference>
<keyword evidence="1" id="KW-1133">Transmembrane helix</keyword>
<dbReference type="Proteomes" id="UP000256257">
    <property type="component" value="Unassembled WGS sequence"/>
</dbReference>
<dbReference type="SUPFAM" id="SSF53474">
    <property type="entry name" value="alpha/beta-Hydrolases"/>
    <property type="match status" value="1"/>
</dbReference>
<accession>A0A3D9AZM4</accession>
<evidence type="ECO:0000313" key="3">
    <source>
        <dbReference type="Proteomes" id="UP000256257"/>
    </source>
</evidence>
<evidence type="ECO:0000256" key="1">
    <source>
        <dbReference type="SAM" id="Phobius"/>
    </source>
</evidence>
<evidence type="ECO:0000313" key="2">
    <source>
        <dbReference type="EMBL" id="REC46845.1"/>
    </source>
</evidence>
<reference evidence="2 3" key="1">
    <citation type="submission" date="2018-06" db="EMBL/GenBank/DDBJ databases">
        <title>Novel Chryseobacterium species.</title>
        <authorList>
            <person name="Newman J."/>
            <person name="Hugo C."/>
            <person name="Oosthuizen L."/>
            <person name="Charimba G."/>
        </authorList>
    </citation>
    <scope>NUCLEOTIDE SEQUENCE [LARGE SCALE GENOMIC DNA]</scope>
    <source>
        <strain evidence="2 3">7_F195</strain>
    </source>
</reference>
<comment type="caution">
    <text evidence="2">The sequence shown here is derived from an EMBL/GenBank/DDBJ whole genome shotgun (WGS) entry which is preliminary data.</text>
</comment>
<dbReference type="Gene3D" id="3.40.50.1820">
    <property type="entry name" value="alpha/beta hydrolase"/>
    <property type="match status" value="1"/>
</dbReference>